<keyword evidence="1" id="KW-1133">Transmembrane helix</keyword>
<feature type="transmembrane region" description="Helical" evidence="1">
    <location>
        <begin position="425"/>
        <end position="445"/>
    </location>
</feature>
<dbReference type="AlphaFoldDB" id="A0A1I5U6A5"/>
<reference evidence="3" key="1">
    <citation type="submission" date="2016-10" db="EMBL/GenBank/DDBJ databases">
        <authorList>
            <person name="Varghese N."/>
            <person name="Submissions S."/>
        </authorList>
    </citation>
    <scope>NUCLEOTIDE SEQUENCE [LARGE SCALE GENOMIC DNA]</scope>
    <source>
        <strain evidence="3">OR362-8,ATCC BAA-1266,JCM 13504</strain>
    </source>
</reference>
<keyword evidence="3" id="KW-1185">Reference proteome</keyword>
<keyword evidence="1" id="KW-0812">Transmembrane</keyword>
<feature type="transmembrane region" description="Helical" evidence="1">
    <location>
        <begin position="94"/>
        <end position="113"/>
    </location>
</feature>
<sequence>MSFATALDASTNQFSRRQEAVLIAAVAAAYVAYLFTSEYIKLYYDAEDYWQLGHRFYHLGRFELLAYDDSLRGYSYPLVNFLCLAVRKALQVEAITVVKCFNVGLAAFFFGFLAPRLWQVTTHTVPLTLARRCLFAALGFIFWRGYFNFSLSDFPALIALVASLWQVQQRGLRAAFLAGVALALAVNIRSIYLASVPTVLLLVFLSPRQLWWPRLLVLSLGAGLILAPQWLINRRHFNANTPLVLAVSPTLNIQNLYLEKLKWGLLNIKCETAIGWQLPSGQMTFLDAKGADLMLAENLNDFTSTWHYLQVTLRHPRVIASSYVRHIFAGLDITHPTPYIKRWEPSQWLQGLNYTLWFWVVLAAFRFRPTMRQGLVLGSLLLPCLAVLPMSMEIRYLLPLHLLLLSVVAFDSWPVWAVATIRRAAITAVASVLFVWCCFSLSANVTKSVEPRYHAHLLK</sequence>
<feature type="transmembrane region" description="Helical" evidence="1">
    <location>
        <begin position="149"/>
        <end position="167"/>
    </location>
</feature>
<proteinExistence type="predicted"/>
<evidence type="ECO:0000313" key="2">
    <source>
        <dbReference type="EMBL" id="SFP90845.1"/>
    </source>
</evidence>
<keyword evidence="1" id="KW-0472">Membrane</keyword>
<feature type="transmembrane region" description="Helical" evidence="1">
    <location>
        <begin position="20"/>
        <end position="40"/>
    </location>
</feature>
<dbReference type="RefSeq" id="WP_092669119.1">
    <property type="nucleotide sequence ID" value="NZ_FOXS01000001.1"/>
</dbReference>
<gene>
    <name evidence="2" type="ORF">SAMN04515668_0784</name>
</gene>
<feature type="transmembrane region" description="Helical" evidence="1">
    <location>
        <begin position="174"/>
        <end position="205"/>
    </location>
</feature>
<feature type="transmembrane region" description="Helical" evidence="1">
    <location>
        <begin position="211"/>
        <end position="232"/>
    </location>
</feature>
<organism evidence="2 3">
    <name type="scientific">Hymenobacter arizonensis</name>
    <name type="common">Siccationidurans arizonensis</name>
    <dbReference type="NCBI Taxonomy" id="1227077"/>
    <lineage>
        <taxon>Bacteria</taxon>
        <taxon>Pseudomonadati</taxon>
        <taxon>Bacteroidota</taxon>
        <taxon>Cytophagia</taxon>
        <taxon>Cytophagales</taxon>
        <taxon>Hymenobacteraceae</taxon>
        <taxon>Hymenobacter</taxon>
    </lineage>
</organism>
<dbReference type="OrthoDB" id="6008354at2"/>
<accession>A0A1I5U6A5</accession>
<feature type="transmembrane region" description="Helical" evidence="1">
    <location>
        <begin position="400"/>
        <end position="419"/>
    </location>
</feature>
<name>A0A1I5U6A5_HYMAR</name>
<dbReference type="Proteomes" id="UP000199029">
    <property type="component" value="Unassembled WGS sequence"/>
</dbReference>
<evidence type="ECO:0000313" key="3">
    <source>
        <dbReference type="Proteomes" id="UP000199029"/>
    </source>
</evidence>
<evidence type="ECO:0008006" key="4">
    <source>
        <dbReference type="Google" id="ProtNLM"/>
    </source>
</evidence>
<feature type="transmembrane region" description="Helical" evidence="1">
    <location>
        <begin position="371"/>
        <end position="388"/>
    </location>
</feature>
<evidence type="ECO:0000256" key="1">
    <source>
        <dbReference type="SAM" id="Phobius"/>
    </source>
</evidence>
<dbReference type="EMBL" id="FOXS01000001">
    <property type="protein sequence ID" value="SFP90845.1"/>
    <property type="molecule type" value="Genomic_DNA"/>
</dbReference>
<protein>
    <recommendedName>
        <fullName evidence="4">Dolichyl-phosphate-mannose-protein mannosyltransferase</fullName>
    </recommendedName>
</protein>